<keyword evidence="1" id="KW-0547">Nucleotide-binding</keyword>
<comment type="caution">
    <text evidence="5">The sequence shown here is derived from an EMBL/GenBank/DDBJ whole genome shotgun (WGS) entry which is preliminary data.</text>
</comment>
<dbReference type="OrthoDB" id="2135133at2759"/>
<sequence length="56" mass="6103">MPGPMCLIENVKGHLRPNQKALEILSAIKQPVVVVAIVGLYRTGKSYLMNKLAGKN</sequence>
<dbReference type="Proteomes" id="UP000092124">
    <property type="component" value="Unassembled WGS sequence"/>
</dbReference>
<comment type="similarity">
    <text evidence="3">Belongs to the TRAFAC class dynamin-like GTPase superfamily. GB1/RHD3 GTPase family.</text>
</comment>
<dbReference type="PANTHER" id="PTHR10751">
    <property type="entry name" value="GUANYLATE BINDING PROTEIN"/>
    <property type="match status" value="1"/>
</dbReference>
<name>A0A1A6FXJ4_NEOLE</name>
<dbReference type="InterPro" id="IPR015894">
    <property type="entry name" value="Guanylate-bd_N"/>
</dbReference>
<keyword evidence="6" id="KW-1185">Reference proteome</keyword>
<proteinExistence type="inferred from homology"/>
<evidence type="ECO:0000259" key="4">
    <source>
        <dbReference type="PROSITE" id="PS51715"/>
    </source>
</evidence>
<accession>A0A1A6FXJ4</accession>
<evidence type="ECO:0000256" key="3">
    <source>
        <dbReference type="PROSITE-ProRule" id="PRU01052"/>
    </source>
</evidence>
<dbReference type="InterPro" id="IPR030386">
    <property type="entry name" value="G_GB1_RHD3_dom"/>
</dbReference>
<dbReference type="InterPro" id="IPR027417">
    <property type="entry name" value="P-loop_NTPase"/>
</dbReference>
<dbReference type="PROSITE" id="PS51715">
    <property type="entry name" value="G_GB1_RHD3"/>
    <property type="match status" value="1"/>
</dbReference>
<dbReference type="Pfam" id="PF02263">
    <property type="entry name" value="GBP"/>
    <property type="match status" value="1"/>
</dbReference>
<evidence type="ECO:0000313" key="6">
    <source>
        <dbReference type="Proteomes" id="UP000092124"/>
    </source>
</evidence>
<feature type="non-terminal residue" evidence="5">
    <location>
        <position position="56"/>
    </location>
</feature>
<keyword evidence="2" id="KW-0342">GTP-binding</keyword>
<gene>
    <name evidence="5" type="ORF">A6R68_10227</name>
</gene>
<dbReference type="AlphaFoldDB" id="A0A1A6FXJ4"/>
<dbReference type="Gene3D" id="3.40.50.300">
    <property type="entry name" value="P-loop containing nucleotide triphosphate hydrolases"/>
    <property type="match status" value="1"/>
</dbReference>
<evidence type="ECO:0000256" key="2">
    <source>
        <dbReference type="ARBA" id="ARBA00023134"/>
    </source>
</evidence>
<dbReference type="SUPFAM" id="SSF52540">
    <property type="entry name" value="P-loop containing nucleoside triphosphate hydrolases"/>
    <property type="match status" value="1"/>
</dbReference>
<dbReference type="EMBL" id="LZPO01114408">
    <property type="protein sequence ID" value="OBS58648.1"/>
    <property type="molecule type" value="Genomic_DNA"/>
</dbReference>
<dbReference type="GO" id="GO:0005525">
    <property type="term" value="F:GTP binding"/>
    <property type="evidence" value="ECO:0007669"/>
    <property type="project" value="UniProtKB-KW"/>
</dbReference>
<dbReference type="STRING" id="56216.A0A1A6FXJ4"/>
<evidence type="ECO:0000313" key="5">
    <source>
        <dbReference type="EMBL" id="OBS58648.1"/>
    </source>
</evidence>
<feature type="domain" description="GB1/RHD3-type G" evidence="4">
    <location>
        <begin position="29"/>
        <end position="56"/>
    </location>
</feature>
<protein>
    <recommendedName>
        <fullName evidence="4">GB1/RHD3-type G domain-containing protein</fullName>
    </recommendedName>
</protein>
<dbReference type="GO" id="GO:0003924">
    <property type="term" value="F:GTPase activity"/>
    <property type="evidence" value="ECO:0007669"/>
    <property type="project" value="InterPro"/>
</dbReference>
<organism evidence="5 6">
    <name type="scientific">Neotoma lepida</name>
    <name type="common">Desert woodrat</name>
    <dbReference type="NCBI Taxonomy" id="56216"/>
    <lineage>
        <taxon>Eukaryota</taxon>
        <taxon>Metazoa</taxon>
        <taxon>Chordata</taxon>
        <taxon>Craniata</taxon>
        <taxon>Vertebrata</taxon>
        <taxon>Euteleostomi</taxon>
        <taxon>Mammalia</taxon>
        <taxon>Eutheria</taxon>
        <taxon>Euarchontoglires</taxon>
        <taxon>Glires</taxon>
        <taxon>Rodentia</taxon>
        <taxon>Myomorpha</taxon>
        <taxon>Muroidea</taxon>
        <taxon>Cricetidae</taxon>
        <taxon>Neotominae</taxon>
        <taxon>Neotoma</taxon>
    </lineage>
</organism>
<reference evidence="5 6" key="1">
    <citation type="submission" date="2016-06" db="EMBL/GenBank/DDBJ databases">
        <title>The Draft Genome Sequence and Annotation of the Desert Woodrat Neotoma lepida.</title>
        <authorList>
            <person name="Campbell M."/>
            <person name="Oakeson K.F."/>
            <person name="Yandell M."/>
            <person name="Halpert J.R."/>
            <person name="Dearing D."/>
        </authorList>
    </citation>
    <scope>NUCLEOTIDE SEQUENCE [LARGE SCALE GENOMIC DNA]</scope>
    <source>
        <strain evidence="5">417</strain>
        <tissue evidence="5">Liver</tissue>
    </source>
</reference>
<evidence type="ECO:0000256" key="1">
    <source>
        <dbReference type="ARBA" id="ARBA00022741"/>
    </source>
</evidence>